<dbReference type="Gene3D" id="2.40.10.350">
    <property type="entry name" value="Rod shape-determining protein MreC, domain 2"/>
    <property type="match status" value="1"/>
</dbReference>
<dbReference type="Gene3D" id="2.40.10.340">
    <property type="entry name" value="Rod shape-determining protein MreC, domain 1"/>
    <property type="match status" value="1"/>
</dbReference>
<comment type="similarity">
    <text evidence="1 5">Belongs to the MreC family.</text>
</comment>
<dbReference type="PANTHER" id="PTHR34138">
    <property type="entry name" value="CELL SHAPE-DETERMINING PROTEIN MREC"/>
    <property type="match status" value="1"/>
</dbReference>
<dbReference type="PIRSF" id="PIRSF038471">
    <property type="entry name" value="MreC"/>
    <property type="match status" value="1"/>
</dbReference>
<dbReference type="RefSeq" id="WP_341376449.1">
    <property type="nucleotide sequence ID" value="NZ_JBBUTF010000028.1"/>
</dbReference>
<reference evidence="8 9" key="1">
    <citation type="submission" date="2024-04" db="EMBL/GenBank/DDBJ databases">
        <title>Novel species of the genus Ideonella isolated from streams.</title>
        <authorList>
            <person name="Lu H."/>
        </authorList>
    </citation>
    <scope>NUCLEOTIDE SEQUENCE [LARGE SCALE GENOMIC DNA]</scope>
    <source>
        <strain evidence="8 9">BYS139W</strain>
    </source>
</reference>
<dbReference type="Pfam" id="PF04085">
    <property type="entry name" value="MreC"/>
    <property type="match status" value="1"/>
</dbReference>
<dbReference type="InterPro" id="IPR055342">
    <property type="entry name" value="MreC_beta-barrel_core"/>
</dbReference>
<evidence type="ECO:0000256" key="2">
    <source>
        <dbReference type="ARBA" id="ARBA00013855"/>
    </source>
</evidence>
<evidence type="ECO:0000313" key="8">
    <source>
        <dbReference type="EMBL" id="MEK8028662.1"/>
    </source>
</evidence>
<comment type="function">
    <text evidence="5">Involved in formation and maintenance of cell shape.</text>
</comment>
<keyword evidence="3 5" id="KW-0133">Cell shape</keyword>
<accession>A0ABU9BFD6</accession>
<evidence type="ECO:0000256" key="6">
    <source>
        <dbReference type="SAM" id="MobiDB-lite"/>
    </source>
</evidence>
<comment type="caution">
    <text evidence="8">The sequence shown here is derived from an EMBL/GenBank/DDBJ whole genome shotgun (WGS) entry which is preliminary data.</text>
</comment>
<proteinExistence type="inferred from homology"/>
<name>A0ABU9BFD6_9BURK</name>
<keyword evidence="9" id="KW-1185">Reference proteome</keyword>
<dbReference type="InterPro" id="IPR042175">
    <property type="entry name" value="Cell/Rod_MreC_2"/>
</dbReference>
<dbReference type="PANTHER" id="PTHR34138:SF1">
    <property type="entry name" value="CELL SHAPE-DETERMINING PROTEIN MREC"/>
    <property type="match status" value="1"/>
</dbReference>
<evidence type="ECO:0000256" key="4">
    <source>
        <dbReference type="ARBA" id="ARBA00032089"/>
    </source>
</evidence>
<evidence type="ECO:0000313" key="9">
    <source>
        <dbReference type="Proteomes" id="UP001368500"/>
    </source>
</evidence>
<evidence type="ECO:0000256" key="1">
    <source>
        <dbReference type="ARBA" id="ARBA00009369"/>
    </source>
</evidence>
<organism evidence="8 9">
    <name type="scientific">Pseudaquabacterium rugosum</name>
    <dbReference type="NCBI Taxonomy" id="2984194"/>
    <lineage>
        <taxon>Bacteria</taxon>
        <taxon>Pseudomonadati</taxon>
        <taxon>Pseudomonadota</taxon>
        <taxon>Betaproteobacteria</taxon>
        <taxon>Burkholderiales</taxon>
        <taxon>Sphaerotilaceae</taxon>
        <taxon>Pseudaquabacterium</taxon>
    </lineage>
</organism>
<dbReference type="NCBIfam" id="TIGR00219">
    <property type="entry name" value="mreC"/>
    <property type="match status" value="1"/>
</dbReference>
<feature type="region of interest" description="Disordered" evidence="6">
    <location>
        <begin position="313"/>
        <end position="335"/>
    </location>
</feature>
<evidence type="ECO:0000256" key="5">
    <source>
        <dbReference type="PIRNR" id="PIRNR038471"/>
    </source>
</evidence>
<feature type="domain" description="Rod shape-determining protein MreC beta-barrel core" evidence="7">
    <location>
        <begin position="135"/>
        <end position="279"/>
    </location>
</feature>
<evidence type="ECO:0000259" key="7">
    <source>
        <dbReference type="Pfam" id="PF04085"/>
    </source>
</evidence>
<dbReference type="EMBL" id="JBBUTF010000028">
    <property type="protein sequence ID" value="MEK8028662.1"/>
    <property type="molecule type" value="Genomic_DNA"/>
</dbReference>
<evidence type="ECO:0000256" key="3">
    <source>
        <dbReference type="ARBA" id="ARBA00022960"/>
    </source>
</evidence>
<sequence>MPIATIDRTPPPFFRQGPSALTKLALCSALAVCLMAADTRWNMTQPVRAGLATALLPVQQALLVPVEFTRGLRQYLQGLKLALDGASAARAQLAQLSERAARTEQLTQENQQLRRLLELRPALTVRGTAAELLYVAADPYSRKVFIDRGSHHGIRAGAPVINEAGVLGQVTEVYPLSSVVTLLTDRDAAIPVLNTRTQVRGAAFGGIEGGTALELRYMAANADVQAGDLLSTSGLDGIYPPGLPVARVLRVERRSDAGFARIVLRPTAPIEGLRHVMVLEPVGEQMPPRPDSAASAASAPAFRRGAGASAAAASAPASAVAARPASAAASTLRSR</sequence>
<dbReference type="InterPro" id="IPR042177">
    <property type="entry name" value="Cell/Rod_1"/>
</dbReference>
<dbReference type="InterPro" id="IPR007221">
    <property type="entry name" value="MreC"/>
</dbReference>
<dbReference type="Proteomes" id="UP001368500">
    <property type="component" value="Unassembled WGS sequence"/>
</dbReference>
<gene>
    <name evidence="8" type="primary">mreC</name>
    <name evidence="8" type="ORF">AACH11_22110</name>
</gene>
<protein>
    <recommendedName>
        <fullName evidence="2 5">Cell shape-determining protein MreC</fullName>
    </recommendedName>
    <alternativeName>
        <fullName evidence="4 5">Cell shape protein MreC</fullName>
    </alternativeName>
</protein>